<dbReference type="Proteomes" id="UP001589887">
    <property type="component" value="Unassembled WGS sequence"/>
</dbReference>
<proteinExistence type="predicted"/>
<comment type="caution">
    <text evidence="1">The sequence shown here is derived from an EMBL/GenBank/DDBJ whole genome shotgun (WGS) entry which is preliminary data.</text>
</comment>
<evidence type="ECO:0000313" key="2">
    <source>
        <dbReference type="Proteomes" id="UP001589887"/>
    </source>
</evidence>
<protein>
    <submittedName>
        <fullName evidence="1">Uncharacterized protein</fullName>
    </submittedName>
</protein>
<name>A0ABV6TFA9_9ACTN</name>
<accession>A0ABV6TFA9</accession>
<gene>
    <name evidence="1" type="ORF">ACFH04_12270</name>
</gene>
<dbReference type="RefSeq" id="WP_394318738.1">
    <property type="nucleotide sequence ID" value="NZ_JBHMQV010000009.1"/>
</dbReference>
<sequence length="45" mass="4674">MVRMLRNGRGGDGDLRLRPAPASFAVRAAPSHDVLASEAAVTGRA</sequence>
<organism evidence="1 2">
    <name type="scientific">Streptomyces noboritoensis</name>
    <dbReference type="NCBI Taxonomy" id="67337"/>
    <lineage>
        <taxon>Bacteria</taxon>
        <taxon>Bacillati</taxon>
        <taxon>Actinomycetota</taxon>
        <taxon>Actinomycetes</taxon>
        <taxon>Kitasatosporales</taxon>
        <taxon>Streptomycetaceae</taxon>
        <taxon>Streptomyces</taxon>
    </lineage>
</organism>
<evidence type="ECO:0000313" key="1">
    <source>
        <dbReference type="EMBL" id="MFC0844473.1"/>
    </source>
</evidence>
<reference evidence="1 2" key="1">
    <citation type="submission" date="2024-09" db="EMBL/GenBank/DDBJ databases">
        <authorList>
            <person name="Sun Q."/>
            <person name="Mori K."/>
        </authorList>
    </citation>
    <scope>NUCLEOTIDE SEQUENCE [LARGE SCALE GENOMIC DNA]</scope>
    <source>
        <strain evidence="1 2">JCM 4557</strain>
    </source>
</reference>
<keyword evidence="2" id="KW-1185">Reference proteome</keyword>
<dbReference type="EMBL" id="JBHMQV010000009">
    <property type="protein sequence ID" value="MFC0844473.1"/>
    <property type="molecule type" value="Genomic_DNA"/>
</dbReference>